<dbReference type="Proteomes" id="UP000220527">
    <property type="component" value="Unassembled WGS sequence"/>
</dbReference>
<evidence type="ECO:0000313" key="3">
    <source>
        <dbReference type="Proteomes" id="UP000220527"/>
    </source>
</evidence>
<evidence type="ECO:0000313" key="2">
    <source>
        <dbReference type="EMBL" id="PDW02751.1"/>
    </source>
</evidence>
<accession>A0A2A6RII1</accession>
<gene>
    <name evidence="2" type="ORF">CJ255_12335</name>
</gene>
<dbReference type="InterPro" id="IPR058248">
    <property type="entry name" value="Lxx211020-like"/>
</dbReference>
<dbReference type="Pfam" id="PF04314">
    <property type="entry name" value="PCuAC"/>
    <property type="match status" value="1"/>
</dbReference>
<dbReference type="OrthoDB" id="9796962at2"/>
<dbReference type="PANTHER" id="PTHR36302:SF1">
    <property type="entry name" value="COPPER CHAPERONE PCU(A)C"/>
    <property type="match status" value="1"/>
</dbReference>
<dbReference type="PANTHER" id="PTHR36302">
    <property type="entry name" value="BLR7088 PROTEIN"/>
    <property type="match status" value="1"/>
</dbReference>
<dbReference type="InterPro" id="IPR036182">
    <property type="entry name" value="PCuAC_sf"/>
</dbReference>
<dbReference type="InterPro" id="IPR007410">
    <property type="entry name" value="LpqE-like"/>
</dbReference>
<sequence length="172" mass="18182">MLRIQAIIITLLAALALAACAEAPTTAPAPAAEPAADAPSYTLGDLTLTDPWIRPRSQAEVEAGPINTGGYLLISNQGSEPDFLIDAAAGDLSEVVELHTMVMDGDVMRMDQIERIEIPAGGTTELRPGGLHVMFIGLNRGLEPGDIIKLNLTFERSGTIEVDAVVRTPPQN</sequence>
<protein>
    <recommendedName>
        <fullName evidence="4">Copper chaperone PCu(A)C</fullName>
    </recommendedName>
</protein>
<keyword evidence="3" id="KW-1185">Reference proteome</keyword>
<keyword evidence="1" id="KW-0732">Signal</keyword>
<dbReference type="PROSITE" id="PS51257">
    <property type="entry name" value="PROKAR_LIPOPROTEIN"/>
    <property type="match status" value="1"/>
</dbReference>
<evidence type="ECO:0008006" key="4">
    <source>
        <dbReference type="Google" id="ProtNLM"/>
    </source>
</evidence>
<dbReference type="EMBL" id="NQWI01000053">
    <property type="protein sequence ID" value="PDW02751.1"/>
    <property type="molecule type" value="Genomic_DNA"/>
</dbReference>
<comment type="caution">
    <text evidence="2">The sequence shown here is derived from an EMBL/GenBank/DDBJ whole genome shotgun (WGS) entry which is preliminary data.</text>
</comment>
<evidence type="ECO:0000256" key="1">
    <source>
        <dbReference type="SAM" id="SignalP"/>
    </source>
</evidence>
<dbReference type="RefSeq" id="WP_097644409.1">
    <property type="nucleotide sequence ID" value="NZ_NQWI01000053.1"/>
</dbReference>
<proteinExistence type="predicted"/>
<feature type="signal peptide" evidence="1">
    <location>
        <begin position="1"/>
        <end position="21"/>
    </location>
</feature>
<dbReference type="Gene3D" id="2.60.40.1890">
    <property type="entry name" value="PCu(A)C copper chaperone"/>
    <property type="match status" value="1"/>
</dbReference>
<reference evidence="3" key="1">
    <citation type="submission" date="2017-08" db="EMBL/GenBank/DDBJ databases">
        <authorList>
            <person name="Grouzdev D.S."/>
            <person name="Gaisin V.A."/>
            <person name="Rysina M.S."/>
            <person name="Gorlenko V.M."/>
        </authorList>
    </citation>
    <scope>NUCLEOTIDE SEQUENCE [LARGE SCALE GENOMIC DNA]</scope>
    <source>
        <strain evidence="3">Kir15-3F</strain>
    </source>
</reference>
<feature type="chain" id="PRO_5012359875" description="Copper chaperone PCu(A)C" evidence="1">
    <location>
        <begin position="22"/>
        <end position="172"/>
    </location>
</feature>
<name>A0A2A6RII1_9CHLR</name>
<dbReference type="SUPFAM" id="SSF110087">
    <property type="entry name" value="DR1885-like metal-binding protein"/>
    <property type="match status" value="1"/>
</dbReference>
<dbReference type="AlphaFoldDB" id="A0A2A6RII1"/>
<organism evidence="2 3">
    <name type="scientific">Candidatus Viridilinea mediisalina</name>
    <dbReference type="NCBI Taxonomy" id="2024553"/>
    <lineage>
        <taxon>Bacteria</taxon>
        <taxon>Bacillati</taxon>
        <taxon>Chloroflexota</taxon>
        <taxon>Chloroflexia</taxon>
        <taxon>Chloroflexales</taxon>
        <taxon>Chloroflexineae</taxon>
        <taxon>Oscillochloridaceae</taxon>
        <taxon>Candidatus Viridilinea</taxon>
    </lineage>
</organism>